<evidence type="ECO:0000313" key="3">
    <source>
        <dbReference type="EMBL" id="PWS35757.1"/>
    </source>
</evidence>
<protein>
    <recommendedName>
        <fullName evidence="2">FAS1 domain-containing protein</fullName>
    </recommendedName>
</protein>
<proteinExistence type="predicted"/>
<evidence type="ECO:0000259" key="2">
    <source>
        <dbReference type="PROSITE" id="PS50213"/>
    </source>
</evidence>
<dbReference type="RefSeq" id="WP_109872123.1">
    <property type="nucleotide sequence ID" value="NZ_QGNA01000004.1"/>
</dbReference>
<feature type="domain" description="FAS1" evidence="2">
    <location>
        <begin position="30"/>
        <end position="182"/>
    </location>
</feature>
<dbReference type="PROSITE" id="PS50213">
    <property type="entry name" value="FAS1"/>
    <property type="match status" value="1"/>
</dbReference>
<accession>A0A317FCL8</accession>
<reference evidence="4" key="1">
    <citation type="submission" date="2018-05" db="EMBL/GenBank/DDBJ databases">
        <authorList>
            <person name="Du Z."/>
            <person name="Wang X."/>
        </authorList>
    </citation>
    <scope>NUCLEOTIDE SEQUENCE [LARGE SCALE GENOMIC DNA]</scope>
    <source>
        <strain evidence="4">CQN31</strain>
    </source>
</reference>
<feature type="chain" id="PRO_5016312064" description="FAS1 domain-containing protein" evidence="1">
    <location>
        <begin position="21"/>
        <end position="189"/>
    </location>
</feature>
<dbReference type="EMBL" id="QGNA01000004">
    <property type="protein sequence ID" value="PWS35757.1"/>
    <property type="molecule type" value="Genomic_DNA"/>
</dbReference>
<gene>
    <name evidence="3" type="ORF">DFH01_19455</name>
</gene>
<name>A0A317FCL8_9PROT</name>
<sequence>MTRRFALGAGGLLLLAGCQAARGPLPENGSIDLLTLLRDKPEHSRFVNALTASGLASRIGRQNGAATLFVPTNDALNGLPADLRALLDSPPSSPNDAQRARLATLVNANAAFGLLRLGDIQARQGRVVTWDRGRLQVNQTGPRTATIVRDGVPPVPGRPVIAITRGDILASDGVFHVTSAPILPASPGA</sequence>
<evidence type="ECO:0000313" key="4">
    <source>
        <dbReference type="Proteomes" id="UP000245765"/>
    </source>
</evidence>
<dbReference type="Gene3D" id="2.30.180.10">
    <property type="entry name" value="FAS1 domain"/>
    <property type="match status" value="1"/>
</dbReference>
<keyword evidence="4" id="KW-1185">Reference proteome</keyword>
<feature type="signal peptide" evidence="1">
    <location>
        <begin position="1"/>
        <end position="20"/>
    </location>
</feature>
<dbReference type="Pfam" id="PF02469">
    <property type="entry name" value="Fasciclin"/>
    <property type="match status" value="1"/>
</dbReference>
<dbReference type="OrthoDB" id="9800666at2"/>
<dbReference type="InterPro" id="IPR036378">
    <property type="entry name" value="FAS1_dom_sf"/>
</dbReference>
<keyword evidence="1" id="KW-0732">Signal</keyword>
<comment type="caution">
    <text evidence="3">The sequence shown here is derived from an EMBL/GenBank/DDBJ whole genome shotgun (WGS) entry which is preliminary data.</text>
</comment>
<dbReference type="PROSITE" id="PS51257">
    <property type="entry name" value="PROKAR_LIPOPROTEIN"/>
    <property type="match status" value="1"/>
</dbReference>
<organism evidence="3 4">
    <name type="scientific">Falsiroseomonas bella</name>
    <dbReference type="NCBI Taxonomy" id="2184016"/>
    <lineage>
        <taxon>Bacteria</taxon>
        <taxon>Pseudomonadati</taxon>
        <taxon>Pseudomonadota</taxon>
        <taxon>Alphaproteobacteria</taxon>
        <taxon>Acetobacterales</taxon>
        <taxon>Roseomonadaceae</taxon>
        <taxon>Falsiroseomonas</taxon>
    </lineage>
</organism>
<evidence type="ECO:0000256" key="1">
    <source>
        <dbReference type="SAM" id="SignalP"/>
    </source>
</evidence>
<dbReference type="AlphaFoldDB" id="A0A317FCL8"/>
<dbReference type="Proteomes" id="UP000245765">
    <property type="component" value="Unassembled WGS sequence"/>
</dbReference>
<dbReference type="SUPFAM" id="SSF82153">
    <property type="entry name" value="FAS1 domain"/>
    <property type="match status" value="1"/>
</dbReference>
<dbReference type="InterPro" id="IPR000782">
    <property type="entry name" value="FAS1_domain"/>
</dbReference>